<feature type="region of interest" description="Disordered" evidence="1">
    <location>
        <begin position="304"/>
        <end position="325"/>
    </location>
</feature>
<protein>
    <recommendedName>
        <fullName evidence="2">Protein kinase domain-containing protein</fullName>
    </recommendedName>
</protein>
<gene>
    <name evidence="3" type="ORF">BN946_scf184601.g24</name>
</gene>
<organism evidence="3 4">
    <name type="scientific">Pycnoporus cinnabarinus</name>
    <name type="common">Cinnabar-red polypore</name>
    <name type="synonym">Trametes cinnabarina</name>
    <dbReference type="NCBI Taxonomy" id="5643"/>
    <lineage>
        <taxon>Eukaryota</taxon>
        <taxon>Fungi</taxon>
        <taxon>Dikarya</taxon>
        <taxon>Basidiomycota</taxon>
        <taxon>Agaricomycotina</taxon>
        <taxon>Agaricomycetes</taxon>
        <taxon>Polyporales</taxon>
        <taxon>Polyporaceae</taxon>
        <taxon>Trametes</taxon>
    </lineage>
</organism>
<name>A0A060S761_PYCCI</name>
<dbReference type="STRING" id="5643.A0A060S761"/>
<dbReference type="InterPro" id="IPR011009">
    <property type="entry name" value="Kinase-like_dom_sf"/>
</dbReference>
<accession>A0A060S761</accession>
<proteinExistence type="predicted"/>
<dbReference type="EMBL" id="CCBP010000066">
    <property type="protein sequence ID" value="CDO70071.1"/>
    <property type="molecule type" value="Genomic_DNA"/>
</dbReference>
<sequence length="405" mass="45758">MSCDYRSSHFNDPDFTSYEPRRNHTARYGPIVLGADDQVSFTRRYAAPELLGAHAPRRGVDWYYQDQDLLVYDERVDFYSLGIMLRELALGEPTDALAVKMQDQWERSSDGQRAHSEDVQLDLDFEHFTAELLVDDPDQRLHGTTAKDDKFFSPISELWEDIAERHYPPFVNVVWQDADNDTGLNLRSYSGTEDSRDNLASVTDSWKEAELAEIPYDGAASTTHATRRTTPEEVMRARPLLLPAVMGNSRTPSCLTLDTSSFLSGGLDDRDSDTAVDGRLVRNIPALRRRRGMQNLRQAFRLGPDVSSEPLQDMKQAPGHRSRARRDDRVQAVDVKPHAVAAEWSFEHQITIALLATMVPPGTAPLAARGHAEPVGRYQLARREASRMKSFFRKLKTKGARLSRA</sequence>
<dbReference type="PROSITE" id="PS50011">
    <property type="entry name" value="PROTEIN_KINASE_DOM"/>
    <property type="match status" value="1"/>
</dbReference>
<dbReference type="AlphaFoldDB" id="A0A060S761"/>
<evidence type="ECO:0000259" key="2">
    <source>
        <dbReference type="PROSITE" id="PS50011"/>
    </source>
</evidence>
<dbReference type="SUPFAM" id="SSF56112">
    <property type="entry name" value="Protein kinase-like (PK-like)"/>
    <property type="match status" value="1"/>
</dbReference>
<feature type="domain" description="Protein kinase" evidence="2">
    <location>
        <begin position="1"/>
        <end position="152"/>
    </location>
</feature>
<dbReference type="HOGENOM" id="CLU_679958_0_0_1"/>
<dbReference type="InterPro" id="IPR000719">
    <property type="entry name" value="Prot_kinase_dom"/>
</dbReference>
<dbReference type="Gene3D" id="1.10.510.10">
    <property type="entry name" value="Transferase(Phosphotransferase) domain 1"/>
    <property type="match status" value="1"/>
</dbReference>
<keyword evidence="4" id="KW-1185">Reference proteome</keyword>
<evidence type="ECO:0000313" key="3">
    <source>
        <dbReference type="EMBL" id="CDO70071.1"/>
    </source>
</evidence>
<dbReference type="OrthoDB" id="2758211at2759"/>
<reference evidence="3" key="1">
    <citation type="submission" date="2014-01" db="EMBL/GenBank/DDBJ databases">
        <title>The genome of the white-rot fungus Pycnoporus cinnabarinus: a basidiomycete model with a versatile arsenal for lignocellulosic biomass breakdown.</title>
        <authorList>
            <person name="Levasseur A."/>
            <person name="Lomascolo A."/>
            <person name="Ruiz-Duenas F.J."/>
            <person name="Uzan E."/>
            <person name="Piumi F."/>
            <person name="Kues U."/>
            <person name="Ram A.F.J."/>
            <person name="Murat C."/>
            <person name="Haon M."/>
            <person name="Benoit I."/>
            <person name="Arfi Y."/>
            <person name="Chevret D."/>
            <person name="Drula E."/>
            <person name="Kwon M.J."/>
            <person name="Gouret P."/>
            <person name="Lesage-Meessen L."/>
            <person name="Lombard V."/>
            <person name="Mariette J."/>
            <person name="Noirot C."/>
            <person name="Park J."/>
            <person name="Patyshakuliyeva A."/>
            <person name="Wieneger R.A.B."/>
            <person name="Wosten H.A.B."/>
            <person name="Martin F."/>
            <person name="Coutinho P.M."/>
            <person name="de Vries R."/>
            <person name="Martinez A.T."/>
            <person name="Klopp C."/>
            <person name="Pontarotti P."/>
            <person name="Henrissat B."/>
            <person name="Record E."/>
        </authorList>
    </citation>
    <scope>NUCLEOTIDE SEQUENCE [LARGE SCALE GENOMIC DNA]</scope>
    <source>
        <strain evidence="3">BRFM137</strain>
    </source>
</reference>
<comment type="caution">
    <text evidence="3">The sequence shown here is derived from an EMBL/GenBank/DDBJ whole genome shotgun (WGS) entry which is preliminary data.</text>
</comment>
<evidence type="ECO:0000256" key="1">
    <source>
        <dbReference type="SAM" id="MobiDB-lite"/>
    </source>
</evidence>
<dbReference type="Proteomes" id="UP000029665">
    <property type="component" value="Unassembled WGS sequence"/>
</dbReference>
<dbReference type="GO" id="GO:0004672">
    <property type="term" value="F:protein kinase activity"/>
    <property type="evidence" value="ECO:0007669"/>
    <property type="project" value="InterPro"/>
</dbReference>
<dbReference type="GO" id="GO:0005524">
    <property type="term" value="F:ATP binding"/>
    <property type="evidence" value="ECO:0007669"/>
    <property type="project" value="InterPro"/>
</dbReference>
<evidence type="ECO:0000313" key="4">
    <source>
        <dbReference type="Proteomes" id="UP000029665"/>
    </source>
</evidence>